<dbReference type="InterPro" id="IPR012651">
    <property type="entry name" value="Thia_Transptr_ThiT"/>
</dbReference>
<dbReference type="Proteomes" id="UP000215459">
    <property type="component" value="Unassembled WGS sequence"/>
</dbReference>
<feature type="transmembrane region" description="Helical" evidence="1">
    <location>
        <begin position="168"/>
        <end position="185"/>
    </location>
</feature>
<reference evidence="2 3" key="1">
    <citation type="submission" date="2017-07" db="EMBL/GenBank/DDBJ databases">
        <title>The genome sequence of Paludifilum halophilum highlights mechanisms for microbial adaptation to high salt environemnts.</title>
        <authorList>
            <person name="Belbahri L."/>
        </authorList>
    </citation>
    <scope>NUCLEOTIDE SEQUENCE [LARGE SCALE GENOMIC DNA]</scope>
    <source>
        <strain evidence="2 3">DSM 102817</strain>
    </source>
</reference>
<keyword evidence="1" id="KW-0812">Transmembrane</keyword>
<dbReference type="OrthoDB" id="9795813at2"/>
<gene>
    <name evidence="2" type="primary">thiT</name>
    <name evidence="2" type="ORF">CHM34_16140</name>
</gene>
<keyword evidence="1" id="KW-1133">Transmembrane helix</keyword>
<dbReference type="GO" id="GO:0015234">
    <property type="term" value="F:thiamine transmembrane transporter activity"/>
    <property type="evidence" value="ECO:0007669"/>
    <property type="project" value="InterPro"/>
</dbReference>
<sequence>MTRGAKRLMQRQRLQTLIEIAVMAAVAGVLSALTPLKAWWFYGGSISLAMVPIVVISFRRGWKAGVFCGFLVGLINYLLEPFIVHPVQVVLDYPVAYAALGVAGAVSLRDTGKAGEAGVNILRISAAVALAGLFRLAAHFISGVIWFAAYAPEGLSPVLYSFLYNASYILPDTFVSIAVMAVLIAKAPHLVRASR</sequence>
<dbReference type="EMBL" id="NOWF01000012">
    <property type="protein sequence ID" value="OYD06424.1"/>
    <property type="molecule type" value="Genomic_DNA"/>
</dbReference>
<evidence type="ECO:0000313" key="2">
    <source>
        <dbReference type="EMBL" id="OYD06424.1"/>
    </source>
</evidence>
<keyword evidence="1" id="KW-0472">Membrane</keyword>
<accession>A0A235B2B7</accession>
<dbReference type="Gene3D" id="1.10.1760.20">
    <property type="match status" value="1"/>
</dbReference>
<feature type="transmembrane region" description="Helical" evidence="1">
    <location>
        <begin position="65"/>
        <end position="84"/>
    </location>
</feature>
<proteinExistence type="predicted"/>
<dbReference type="Pfam" id="PF09515">
    <property type="entry name" value="Thia_YuaJ"/>
    <property type="match status" value="1"/>
</dbReference>
<feature type="transmembrane region" description="Helical" evidence="1">
    <location>
        <begin position="90"/>
        <end position="108"/>
    </location>
</feature>
<dbReference type="AlphaFoldDB" id="A0A235B2B7"/>
<feature type="transmembrane region" description="Helical" evidence="1">
    <location>
        <begin position="39"/>
        <end position="58"/>
    </location>
</feature>
<dbReference type="GO" id="GO:0005886">
    <property type="term" value="C:plasma membrane"/>
    <property type="evidence" value="ECO:0007669"/>
    <property type="project" value="InterPro"/>
</dbReference>
<evidence type="ECO:0000256" key="1">
    <source>
        <dbReference type="SAM" id="Phobius"/>
    </source>
</evidence>
<feature type="transmembrane region" description="Helical" evidence="1">
    <location>
        <begin position="120"/>
        <end position="148"/>
    </location>
</feature>
<evidence type="ECO:0000313" key="3">
    <source>
        <dbReference type="Proteomes" id="UP000215459"/>
    </source>
</evidence>
<protein>
    <submittedName>
        <fullName evidence="2">Energy-coupled thiamine transporter ThiT</fullName>
    </submittedName>
</protein>
<feature type="transmembrane region" description="Helical" evidence="1">
    <location>
        <begin position="16"/>
        <end position="33"/>
    </location>
</feature>
<name>A0A235B2B7_9BACL</name>
<dbReference type="NCBIfam" id="TIGR02357">
    <property type="entry name" value="ECF_ThiT_YuaJ"/>
    <property type="match status" value="1"/>
</dbReference>
<comment type="caution">
    <text evidence="2">The sequence shown here is derived from an EMBL/GenBank/DDBJ whole genome shotgun (WGS) entry which is preliminary data.</text>
</comment>
<organism evidence="2 3">
    <name type="scientific">Paludifilum halophilum</name>
    <dbReference type="NCBI Taxonomy" id="1642702"/>
    <lineage>
        <taxon>Bacteria</taxon>
        <taxon>Bacillati</taxon>
        <taxon>Bacillota</taxon>
        <taxon>Bacilli</taxon>
        <taxon>Bacillales</taxon>
        <taxon>Thermoactinomycetaceae</taxon>
        <taxon>Paludifilum</taxon>
    </lineage>
</organism>
<keyword evidence="3" id="KW-1185">Reference proteome</keyword>